<evidence type="ECO:0000256" key="2">
    <source>
        <dbReference type="SAM" id="Phobius"/>
    </source>
</evidence>
<feature type="compositionally biased region" description="Low complexity" evidence="1">
    <location>
        <begin position="231"/>
        <end position="368"/>
    </location>
</feature>
<keyword evidence="4" id="KW-1185">Reference proteome</keyword>
<proteinExistence type="predicted"/>
<dbReference type="PIR" id="H96990">
    <property type="entry name" value="H96990"/>
</dbReference>
<evidence type="ECO:0000256" key="1">
    <source>
        <dbReference type="SAM" id="MobiDB-lite"/>
    </source>
</evidence>
<dbReference type="AlphaFoldDB" id="Q97L27"/>
<feature type="compositionally biased region" description="Polar residues" evidence="1">
    <location>
        <begin position="210"/>
        <end position="230"/>
    </location>
</feature>
<evidence type="ECO:0000313" key="3">
    <source>
        <dbReference type="EMBL" id="AAK78715.1"/>
    </source>
</evidence>
<keyword evidence="2" id="KW-0472">Membrane</keyword>
<dbReference type="eggNOG" id="COG4223">
    <property type="taxonomic scope" value="Bacteria"/>
</dbReference>
<evidence type="ECO:0000313" key="4">
    <source>
        <dbReference type="Proteomes" id="UP000000814"/>
    </source>
</evidence>
<dbReference type="EMBL" id="AE001437">
    <property type="protein sequence ID" value="AAK78715.1"/>
    <property type="molecule type" value="Genomic_DNA"/>
</dbReference>
<dbReference type="OrthoDB" id="1903285at2"/>
<keyword evidence="2" id="KW-1133">Transmembrane helix</keyword>
<feature type="region of interest" description="Disordered" evidence="1">
    <location>
        <begin position="210"/>
        <end position="368"/>
    </location>
</feature>
<sequence length="368" mass="37754">MLSVIKTAIATIIISIISGLLLEYVKNVKNVAPKILCTVGKCVSLQMNGKKVFAYIVTVSNMSKNTVHELTLNIQSQRGSLNIADAKITKGLKFDSSIEYNTVDISMPFLSKGDKFSVTVYVETPNKPHIVLRSPENFKQVDSMDQKGVLASVFSMPKNVAETILGSKDEKGGTGTNRGLSKNKKVILAVASIALVILAAVAVKLSFQDDSPNKTQANSSKANTESKPANTTKPTGSTPTTSTGSNDSKSGSSVNSETNPSKSGSNKSTGTTSQSGGSGTGTDTKQSTGSGTNTKESGNSNSNTNTSSGTSTDTKTSTGETTGGSSTNSGTNTSGGTTNTNQDTKTSGSGTSSNSGSTTTTNGTTSGN</sequence>
<dbReference type="HOGENOM" id="CLU_056901_0_0_9"/>
<dbReference type="KEGG" id="cac:CA_C0739"/>
<accession>Q97L27</accession>
<feature type="transmembrane region" description="Helical" evidence="2">
    <location>
        <begin position="186"/>
        <end position="207"/>
    </location>
</feature>
<feature type="transmembrane region" description="Helical" evidence="2">
    <location>
        <begin position="6"/>
        <end position="25"/>
    </location>
</feature>
<organism evidence="3 4">
    <name type="scientific">Clostridium acetobutylicum (strain ATCC 824 / DSM 792 / JCM 1419 / IAM 19013 / LMG 5710 / NBRC 13948 / NRRL B-527 / VKM B-1787 / 2291 / W)</name>
    <dbReference type="NCBI Taxonomy" id="272562"/>
    <lineage>
        <taxon>Bacteria</taxon>
        <taxon>Bacillati</taxon>
        <taxon>Bacillota</taxon>
        <taxon>Clostridia</taxon>
        <taxon>Eubacteriales</taxon>
        <taxon>Clostridiaceae</taxon>
        <taxon>Clostridium</taxon>
    </lineage>
</organism>
<reference evidence="3 4" key="1">
    <citation type="journal article" date="2001" name="J. Bacteriol.">
        <title>Genome sequence and comparative analysis of the solvent-producing bacterium Clostridium acetobutylicum.</title>
        <authorList>
            <person name="Nolling J."/>
            <person name="Breton G."/>
            <person name="Omelchenko M.V."/>
            <person name="Makarova K.S."/>
            <person name="Zeng Q."/>
            <person name="Gibson R."/>
            <person name="Lee H.M."/>
            <person name="Dubois J."/>
            <person name="Qiu D."/>
            <person name="Hitti J."/>
            <person name="Wolf Y.I."/>
            <person name="Tatusov R.L."/>
            <person name="Sabathe F."/>
            <person name="Doucette-Stamm L."/>
            <person name="Soucaille P."/>
            <person name="Daly M.J."/>
            <person name="Bennett G.N."/>
            <person name="Koonin E.V."/>
            <person name="Smith D.R."/>
        </authorList>
    </citation>
    <scope>NUCLEOTIDE SEQUENCE [LARGE SCALE GENOMIC DNA]</scope>
    <source>
        <strain evidence="4">ATCC 824 / DSM 792 / JCM 1419 / LMG 5710 / VKM B-1787</strain>
    </source>
</reference>
<dbReference type="PATRIC" id="fig|272562.8.peg.945"/>
<keyword evidence="2" id="KW-0812">Transmembrane</keyword>
<protein>
    <submittedName>
        <fullName evidence="3">Predicted membrane protein</fullName>
    </submittedName>
</protein>
<dbReference type="Proteomes" id="UP000000814">
    <property type="component" value="Chromosome"/>
</dbReference>
<gene>
    <name evidence="3" type="ordered locus">CA_C0739</name>
</gene>
<name>Q97L27_CLOAB</name>
<dbReference type="STRING" id="272562.CA_C0739"/>